<dbReference type="NCBIfam" id="TIGR03181">
    <property type="entry name" value="PDH_E1_alph_x"/>
    <property type="match status" value="1"/>
</dbReference>
<evidence type="ECO:0000256" key="10">
    <source>
        <dbReference type="RuleBase" id="RU366007"/>
    </source>
</evidence>
<evidence type="ECO:0000256" key="8">
    <source>
        <dbReference type="ARBA" id="ARBA00025211"/>
    </source>
</evidence>
<gene>
    <name evidence="12" type="primary">pdhA</name>
    <name evidence="12" type="ORF">CR205_04570</name>
</gene>
<comment type="subunit">
    <text evidence="2 10">Heterodimer of an alpha and a beta chain.</text>
</comment>
<dbReference type="InterPro" id="IPR017596">
    <property type="entry name" value="PdhA/BkdA"/>
</dbReference>
<evidence type="ECO:0000256" key="5">
    <source>
        <dbReference type="ARBA" id="ARBA00023002"/>
    </source>
</evidence>
<comment type="function">
    <text evidence="8 10">The pyruvate dehydrogenase complex catalyzes the overall conversion of pyruvate to acetyl-CoA and CO(2). It contains multiple copies of three enzymatic components: pyruvate dehydrogenase (E1), dihydrolipoamide acetyltransferase (E2) and lipoamide dehydrogenase (E3).</text>
</comment>
<evidence type="ECO:0000313" key="13">
    <source>
        <dbReference type="Proteomes" id="UP000248066"/>
    </source>
</evidence>
<sequence length="354" mass="40251">MENQFPIRQILDGEGNITDNSDELTEDLVKEMYRRMLRARTLDRKSVNLQRQGRIGTYAPFEGQEAAQIGSASAMEDGDWMFPTYRDHAATLTFGHSVTTIMLYWKGRVEGCVPPEGKNIFPPAVPIATQLPHATGAAMAEKRKGSDRVSIAYFGDGATSEGDFHEGLNFASVFKAPVVFFNQNNGYAISVPVEKQMNSKTIAQKAVSYDIEGIRVDGNDVLAVYFETKKAVEKARRGEGPTLIEAVTWRYGAHTTADDPTKYRDQQLSEEKRNQIDPLLRLERYMEKNGFWDEEWKNEVMNVCDREIEQAVEEMEAYPDADINDMFGHVFKEPVWTIEKQRDEYLSFKRGETV</sequence>
<dbReference type="Gene3D" id="3.40.50.970">
    <property type="match status" value="1"/>
</dbReference>
<evidence type="ECO:0000256" key="1">
    <source>
        <dbReference type="ARBA" id="ARBA00001964"/>
    </source>
</evidence>
<dbReference type="Pfam" id="PF00676">
    <property type="entry name" value="E1_dh"/>
    <property type="match status" value="1"/>
</dbReference>
<dbReference type="PANTHER" id="PTHR43380">
    <property type="entry name" value="2-OXOISOVALERATE DEHYDROGENASE SUBUNIT ALPHA, MITOCHONDRIAL"/>
    <property type="match status" value="1"/>
</dbReference>
<proteinExistence type="predicted"/>
<dbReference type="EC" id="1.2.4.1" evidence="3 10"/>
<evidence type="ECO:0000256" key="6">
    <source>
        <dbReference type="ARBA" id="ARBA00023052"/>
    </source>
</evidence>
<dbReference type="GO" id="GO:0009083">
    <property type="term" value="P:branched-chain amino acid catabolic process"/>
    <property type="evidence" value="ECO:0007669"/>
    <property type="project" value="TreeGrafter"/>
</dbReference>
<dbReference type="InterPro" id="IPR001017">
    <property type="entry name" value="DH_E1"/>
</dbReference>
<dbReference type="GO" id="GO:0004739">
    <property type="term" value="F:pyruvate dehydrogenase (acetyl-transferring) activity"/>
    <property type="evidence" value="ECO:0007669"/>
    <property type="project" value="UniProtKB-UniRule"/>
</dbReference>
<name>A0A2W0HLA2_9BACI</name>
<comment type="caution">
    <text evidence="12">The sequence shown here is derived from an EMBL/GenBank/DDBJ whole genome shotgun (WGS) entry which is preliminary data.</text>
</comment>
<evidence type="ECO:0000256" key="4">
    <source>
        <dbReference type="ARBA" id="ARBA00014159"/>
    </source>
</evidence>
<dbReference type="InterPro" id="IPR050771">
    <property type="entry name" value="Alpha-ketoacid_DH_E1_comp"/>
</dbReference>
<dbReference type="EMBL" id="PDOF01000001">
    <property type="protein sequence ID" value="PYZ97872.1"/>
    <property type="molecule type" value="Genomic_DNA"/>
</dbReference>
<evidence type="ECO:0000256" key="3">
    <source>
        <dbReference type="ARBA" id="ARBA00012281"/>
    </source>
</evidence>
<keyword evidence="13" id="KW-1185">Reference proteome</keyword>
<organism evidence="12 13">
    <name type="scientific">Alteribacter lacisalsi</name>
    <dbReference type="NCBI Taxonomy" id="2045244"/>
    <lineage>
        <taxon>Bacteria</taxon>
        <taxon>Bacillati</taxon>
        <taxon>Bacillota</taxon>
        <taxon>Bacilli</taxon>
        <taxon>Bacillales</taxon>
        <taxon>Bacillaceae</taxon>
        <taxon>Alteribacter</taxon>
    </lineage>
</organism>
<evidence type="ECO:0000259" key="11">
    <source>
        <dbReference type="Pfam" id="PF00676"/>
    </source>
</evidence>
<comment type="catalytic activity">
    <reaction evidence="9 10">
        <text>N(6)-[(R)-lipoyl]-L-lysyl-[protein] + pyruvate + H(+) = N(6)-[(R)-S(8)-acetyldihydrolipoyl]-L-lysyl-[protein] + CO2</text>
        <dbReference type="Rhea" id="RHEA:19189"/>
        <dbReference type="Rhea" id="RHEA-COMP:10474"/>
        <dbReference type="Rhea" id="RHEA-COMP:10478"/>
        <dbReference type="ChEBI" id="CHEBI:15361"/>
        <dbReference type="ChEBI" id="CHEBI:15378"/>
        <dbReference type="ChEBI" id="CHEBI:16526"/>
        <dbReference type="ChEBI" id="CHEBI:83099"/>
        <dbReference type="ChEBI" id="CHEBI:83111"/>
        <dbReference type="EC" id="1.2.4.1"/>
    </reaction>
</comment>
<keyword evidence="7 10" id="KW-0670">Pyruvate</keyword>
<dbReference type="AlphaFoldDB" id="A0A2W0HLA2"/>
<keyword evidence="6 10" id="KW-0786">Thiamine pyrophosphate</keyword>
<protein>
    <recommendedName>
        <fullName evidence="4 10">Pyruvate dehydrogenase E1 component subunit alpha</fullName>
        <ecNumber evidence="3 10">1.2.4.1</ecNumber>
    </recommendedName>
</protein>
<feature type="domain" description="Dehydrogenase E1 component" evidence="11">
    <location>
        <begin position="33"/>
        <end position="322"/>
    </location>
</feature>
<evidence type="ECO:0000256" key="9">
    <source>
        <dbReference type="ARBA" id="ARBA00051231"/>
    </source>
</evidence>
<dbReference type="SUPFAM" id="SSF52518">
    <property type="entry name" value="Thiamin diphosphate-binding fold (THDP-binding)"/>
    <property type="match status" value="1"/>
</dbReference>
<dbReference type="CDD" id="cd02000">
    <property type="entry name" value="TPP_E1_PDC_ADC_BCADC"/>
    <property type="match status" value="1"/>
</dbReference>
<keyword evidence="5 10" id="KW-0560">Oxidoreductase</keyword>
<reference evidence="12 13" key="1">
    <citation type="submission" date="2017-10" db="EMBL/GenBank/DDBJ databases">
        <title>Bacillus sp. nov., a halophilic bacterium isolated from a Yangshapao Lake.</title>
        <authorList>
            <person name="Wang H."/>
        </authorList>
    </citation>
    <scope>NUCLEOTIDE SEQUENCE [LARGE SCALE GENOMIC DNA]</scope>
    <source>
        <strain evidence="12 13">YSP-3</strain>
    </source>
</reference>
<evidence type="ECO:0000313" key="12">
    <source>
        <dbReference type="EMBL" id="PYZ97872.1"/>
    </source>
</evidence>
<evidence type="ECO:0000256" key="2">
    <source>
        <dbReference type="ARBA" id="ARBA00011870"/>
    </source>
</evidence>
<dbReference type="OrthoDB" id="9766715at2"/>
<evidence type="ECO:0000256" key="7">
    <source>
        <dbReference type="ARBA" id="ARBA00023317"/>
    </source>
</evidence>
<dbReference type="Proteomes" id="UP000248066">
    <property type="component" value="Unassembled WGS sequence"/>
</dbReference>
<comment type="cofactor">
    <cofactor evidence="1 10">
        <name>thiamine diphosphate</name>
        <dbReference type="ChEBI" id="CHEBI:58937"/>
    </cofactor>
</comment>
<dbReference type="RefSeq" id="WP_110517391.1">
    <property type="nucleotide sequence ID" value="NZ_PDOF01000001.1"/>
</dbReference>
<dbReference type="PANTHER" id="PTHR43380:SF1">
    <property type="entry name" value="2-OXOISOVALERATE DEHYDROGENASE SUBUNIT ALPHA, MITOCHONDRIAL"/>
    <property type="match status" value="1"/>
</dbReference>
<dbReference type="InterPro" id="IPR029061">
    <property type="entry name" value="THDP-binding"/>
</dbReference>
<accession>A0A2W0HLA2</accession>